<evidence type="ECO:0000313" key="17">
    <source>
        <dbReference type="EMBL" id="EGW20512.1"/>
    </source>
</evidence>
<dbReference type="Pfam" id="PF08345">
    <property type="entry name" value="YscJ_FliF_C"/>
    <property type="match status" value="1"/>
</dbReference>
<evidence type="ECO:0000259" key="16">
    <source>
        <dbReference type="Pfam" id="PF08345"/>
    </source>
</evidence>
<keyword evidence="6" id="KW-1003">Cell membrane</keyword>
<dbReference type="OrthoDB" id="8554211at2"/>
<evidence type="ECO:0000256" key="5">
    <source>
        <dbReference type="ARBA" id="ARBA00017949"/>
    </source>
</evidence>
<dbReference type="InterPro" id="IPR043427">
    <property type="entry name" value="YscJ/FliF"/>
</dbReference>
<feature type="transmembrane region" description="Helical" evidence="14">
    <location>
        <begin position="56"/>
        <end position="75"/>
    </location>
</feature>
<feature type="domain" description="Flagellar M-ring N-terminal" evidence="15">
    <location>
        <begin position="77"/>
        <end position="252"/>
    </location>
</feature>
<dbReference type="PRINTS" id="PR01009">
    <property type="entry name" value="FLGMRINGFLIF"/>
</dbReference>
<evidence type="ECO:0000256" key="8">
    <source>
        <dbReference type="ARBA" id="ARBA00022989"/>
    </source>
</evidence>
<keyword evidence="17" id="KW-0966">Cell projection</keyword>
<dbReference type="InterPro" id="IPR013556">
    <property type="entry name" value="Flag_M-ring_C"/>
</dbReference>
<keyword evidence="7 14" id="KW-0812">Transmembrane</keyword>
<evidence type="ECO:0000256" key="6">
    <source>
        <dbReference type="ARBA" id="ARBA00022475"/>
    </source>
</evidence>
<dbReference type="GO" id="GO:0005886">
    <property type="term" value="C:plasma membrane"/>
    <property type="evidence" value="ECO:0007669"/>
    <property type="project" value="UniProtKB-SubCell"/>
</dbReference>
<dbReference type="AlphaFoldDB" id="G3IZZ0"/>
<evidence type="ECO:0000256" key="1">
    <source>
        <dbReference type="ARBA" id="ARBA00003820"/>
    </source>
</evidence>
<dbReference type="Pfam" id="PF01514">
    <property type="entry name" value="YscJ_FliF"/>
    <property type="match status" value="1"/>
</dbReference>
<dbReference type="PANTHER" id="PTHR30046">
    <property type="entry name" value="FLAGELLAR M-RING PROTEIN"/>
    <property type="match status" value="1"/>
</dbReference>
<evidence type="ECO:0000256" key="12">
    <source>
        <dbReference type="PIRNR" id="PIRNR004862"/>
    </source>
</evidence>
<keyword evidence="10 12" id="KW-0975">Bacterial flagellum</keyword>
<dbReference type="GO" id="GO:0009431">
    <property type="term" value="C:bacterial-type flagellum basal body, MS ring"/>
    <property type="evidence" value="ECO:0007669"/>
    <property type="project" value="InterPro"/>
</dbReference>
<name>G3IZZ0_METTV</name>
<dbReference type="Gene3D" id="3.30.300.30">
    <property type="match status" value="1"/>
</dbReference>
<evidence type="ECO:0000256" key="3">
    <source>
        <dbReference type="ARBA" id="ARBA00004651"/>
    </source>
</evidence>
<keyword evidence="18" id="KW-1185">Reference proteome</keyword>
<feature type="region of interest" description="Disordered" evidence="13">
    <location>
        <begin position="1"/>
        <end position="27"/>
    </location>
</feature>
<dbReference type="GO" id="GO:0071973">
    <property type="term" value="P:bacterial-type flagellum-dependent cell motility"/>
    <property type="evidence" value="ECO:0007669"/>
    <property type="project" value="InterPro"/>
</dbReference>
<dbReference type="NCBIfam" id="TIGR00206">
    <property type="entry name" value="fliF"/>
    <property type="match status" value="1"/>
</dbReference>
<evidence type="ECO:0000256" key="9">
    <source>
        <dbReference type="ARBA" id="ARBA00023136"/>
    </source>
</evidence>
<keyword evidence="9 14" id="KW-0472">Membrane</keyword>
<keyword evidence="17" id="KW-0282">Flagellum</keyword>
<comment type="similarity">
    <text evidence="4 12">Belongs to the FliF family.</text>
</comment>
<feature type="transmembrane region" description="Helical" evidence="14">
    <location>
        <begin position="489"/>
        <end position="507"/>
    </location>
</feature>
<feature type="region of interest" description="Disordered" evidence="13">
    <location>
        <begin position="322"/>
        <end position="387"/>
    </location>
</feature>
<evidence type="ECO:0000313" key="18">
    <source>
        <dbReference type="Proteomes" id="UP000004664"/>
    </source>
</evidence>
<protein>
    <recommendedName>
        <fullName evidence="5 12">Flagellar M-ring protein</fullName>
    </recommendedName>
</protein>
<feature type="compositionally biased region" description="Polar residues" evidence="13">
    <location>
        <begin position="1"/>
        <end position="10"/>
    </location>
</feature>
<feature type="compositionally biased region" description="Basic and acidic residues" evidence="13">
    <location>
        <begin position="13"/>
        <end position="27"/>
    </location>
</feature>
<keyword evidence="17" id="KW-0969">Cilium</keyword>
<evidence type="ECO:0000256" key="4">
    <source>
        <dbReference type="ARBA" id="ARBA00007971"/>
    </source>
</evidence>
<evidence type="ECO:0000259" key="15">
    <source>
        <dbReference type="Pfam" id="PF01514"/>
    </source>
</evidence>
<organism evidence="17 18">
    <name type="scientific">Methylobacter tundripaludum (strain ATCC BAA-1195 / DSM 17260 / SV96)</name>
    <dbReference type="NCBI Taxonomy" id="697282"/>
    <lineage>
        <taxon>Bacteria</taxon>
        <taxon>Pseudomonadati</taxon>
        <taxon>Pseudomonadota</taxon>
        <taxon>Gammaproteobacteria</taxon>
        <taxon>Methylococcales</taxon>
        <taxon>Methylococcaceae</taxon>
        <taxon>Methylobacter</taxon>
    </lineage>
</organism>
<evidence type="ECO:0000256" key="10">
    <source>
        <dbReference type="ARBA" id="ARBA00023143"/>
    </source>
</evidence>
<gene>
    <name evidence="17" type="ORF">Mettu_3658</name>
</gene>
<evidence type="ECO:0000256" key="2">
    <source>
        <dbReference type="ARBA" id="ARBA00004117"/>
    </source>
</evidence>
<dbReference type="EMBL" id="JH109153">
    <property type="protein sequence ID" value="EGW20512.1"/>
    <property type="molecule type" value="Genomic_DNA"/>
</dbReference>
<sequence length="611" mass="65763">MSEQSGNSLIEANRQHDPTAKNTGHLDGEASHIFSTKVEAHPAIKGLAGLTIARQIGLMLGLALSVAIGVAIVLWSQEPSYGRLYSEIGESDVSEILEILNKENIKYKVETGSGAIMVPMDQVSAVKLKLAAQGLPKSNSLGYELLDKEQGFGASKGVETVRFQRALEGEIARTIMSIQNVKTARVLLAIPAQSVFVRERKKPSASVIVNLYQGRSLDKGQVESIIHLVASSVPQLEAEQVTVVDQKGQLLNSNDSSVAGNLTSKQFEYKKNIEEHLMGRIENILSPLVGSDGMRVQISADVDFTETDRTQEMFNPDLPALRSEQTSEEQSTQSAIQGVPGALSNQPTPAGAAPDPAAAPAAPGSSATTAAAAPTSTATPGSAAKNATRNYELDKTITHTRLATGALRRLSVAVVVDDRHVPQSDGTVKGQSYSQEDINRFSDLVKQAVGFDSSRGDQVTVTNVTFKIDELIEALPAIPVWEQGWFLDLMKQVAAVLAVLFLLFGVLRPTMRSLVGRDIEEKKALALAEAQEKAIAIGGSVRFNDQGAPVAVPAGQQNVSFAKPNEMEMQDLLLLDVPQSYEHRLEYVKRLVDDDSKVVAQVIKSWIKKDG</sequence>
<dbReference type="PANTHER" id="PTHR30046:SF0">
    <property type="entry name" value="FLAGELLAR M-RING PROTEIN"/>
    <property type="match status" value="1"/>
</dbReference>
<dbReference type="PIRSF" id="PIRSF004862">
    <property type="entry name" value="FliF"/>
    <property type="match status" value="1"/>
</dbReference>
<dbReference type="STRING" id="697282.Mettu_3658"/>
<reference evidence="17 18" key="1">
    <citation type="submission" date="2011-06" db="EMBL/GenBank/DDBJ databases">
        <title>Genomic sequence of Methylobacter tundripaludum SV96.</title>
        <authorList>
            <consortium name="US DOE Joint Genome Institute"/>
            <person name="Lucas S."/>
            <person name="Han J."/>
            <person name="Lapidus A."/>
            <person name="Cheng J.-F."/>
            <person name="Goodwin L."/>
            <person name="Pitluck S."/>
            <person name="Held B."/>
            <person name="Detter J.C."/>
            <person name="Han C."/>
            <person name="Tapia R."/>
            <person name="Land M."/>
            <person name="Hauser L."/>
            <person name="Kyrpides N."/>
            <person name="Ivanova N."/>
            <person name="Ovchinnikova G."/>
            <person name="Pagani I."/>
            <person name="Klotz M.G."/>
            <person name="Dispirito A.A."/>
            <person name="Murrell J.C."/>
            <person name="Dunfield P."/>
            <person name="Kalyuzhnaya M.G."/>
            <person name="Svenning M."/>
            <person name="Trotsenko Y.A."/>
            <person name="Stein L.Y."/>
            <person name="Woyke T."/>
        </authorList>
    </citation>
    <scope>NUCLEOTIDE SEQUENCE [LARGE SCALE GENOMIC DNA]</scope>
    <source>
        <strain evidence="18">ATCC BAA-1195 / DSM 17260 / SV96</strain>
    </source>
</reference>
<dbReference type="GO" id="GO:0003774">
    <property type="term" value="F:cytoskeletal motor activity"/>
    <property type="evidence" value="ECO:0007669"/>
    <property type="project" value="InterPro"/>
</dbReference>
<feature type="compositionally biased region" description="Low complexity" evidence="13">
    <location>
        <begin position="347"/>
        <end position="384"/>
    </location>
</feature>
<evidence type="ECO:0000256" key="11">
    <source>
        <dbReference type="ARBA" id="ARBA00025936"/>
    </source>
</evidence>
<proteinExistence type="inferred from homology"/>
<dbReference type="InterPro" id="IPR006182">
    <property type="entry name" value="FliF_N_dom"/>
</dbReference>
<dbReference type="InterPro" id="IPR045851">
    <property type="entry name" value="AMP-bd_C_sf"/>
</dbReference>
<dbReference type="eggNOG" id="COG1766">
    <property type="taxonomic scope" value="Bacteria"/>
</dbReference>
<comment type="subcellular location">
    <subcellularLocation>
        <location evidence="2 12">Bacterial flagellum basal body</location>
    </subcellularLocation>
    <subcellularLocation>
        <location evidence="3">Cell membrane</location>
        <topology evidence="3">Multi-pass membrane protein</topology>
    </subcellularLocation>
</comment>
<dbReference type="RefSeq" id="WP_006892846.1">
    <property type="nucleotide sequence ID" value="NZ_JH109153.1"/>
</dbReference>
<keyword evidence="8 14" id="KW-1133">Transmembrane helix</keyword>
<feature type="domain" description="Flagellar M-ring C-terminal" evidence="16">
    <location>
        <begin position="285"/>
        <end position="466"/>
    </location>
</feature>
<evidence type="ECO:0000256" key="13">
    <source>
        <dbReference type="SAM" id="MobiDB-lite"/>
    </source>
</evidence>
<comment type="subunit">
    <text evidence="11">The basal body constitutes a major portion of the flagellar organelle and consists of four rings (L,P,S, and M) mounted on a central rod. The M ring is integral to the inner membrane of the cell and may be connected to the flagellar rod via the S ring. The S (supramembrane ring) lies just distal to the M ring. The L and P rings lie in the outer membrane and the periplasmic space, respectively.</text>
</comment>
<dbReference type="Proteomes" id="UP000004664">
    <property type="component" value="Unassembled WGS sequence"/>
</dbReference>
<comment type="function">
    <text evidence="1 12">The M ring may be actively involved in energy transduction.</text>
</comment>
<dbReference type="HOGENOM" id="CLU_028108_1_1_6"/>
<evidence type="ECO:0000256" key="7">
    <source>
        <dbReference type="ARBA" id="ARBA00022692"/>
    </source>
</evidence>
<evidence type="ECO:0000256" key="14">
    <source>
        <dbReference type="SAM" id="Phobius"/>
    </source>
</evidence>
<dbReference type="InterPro" id="IPR000067">
    <property type="entry name" value="FlgMring_FliF"/>
</dbReference>
<accession>G3IZZ0</accession>